<dbReference type="InterPro" id="IPR043502">
    <property type="entry name" value="DNA/RNA_pol_sf"/>
</dbReference>
<dbReference type="CDD" id="cd09274">
    <property type="entry name" value="RNase_HI_RT_Ty3"/>
    <property type="match status" value="1"/>
</dbReference>
<dbReference type="FunFam" id="1.10.340.70:FF:000003">
    <property type="entry name" value="Protein CBG25708"/>
    <property type="match status" value="1"/>
</dbReference>
<comment type="caution">
    <text evidence="4">The sequence shown here is derived from an EMBL/GenBank/DDBJ whole genome shotgun (WGS) entry which is preliminary data.</text>
</comment>
<feature type="domain" description="Reverse transcriptase/retrotransposon-derived protein RNase H-like" evidence="2">
    <location>
        <begin position="79"/>
        <end position="168"/>
    </location>
</feature>
<gene>
    <name evidence="4" type="primary">pol</name>
    <name evidence="4" type="ORF">AWC38_SpisGene16461</name>
</gene>
<dbReference type="Gene3D" id="3.30.420.10">
    <property type="entry name" value="Ribonuclease H-like superfamily/Ribonuclease H"/>
    <property type="match status" value="1"/>
</dbReference>
<feature type="domain" description="Integrase zinc-binding" evidence="3">
    <location>
        <begin position="313"/>
        <end position="366"/>
    </location>
</feature>
<sequence>MLAGIKLEYGDVFQGIGTLPGGPYRIQLKEGYNPVQHPPRQVAVSLKPPYKAELERLTQLGVIKEHRLEPSVRRTLFTWESSQRTAFEAIKKENTIAPVLAYFDQSKASTIQSDASKKGLGDDKPVIYASRALTKTEQSYSNIERELLSVVFALERFHHYVYGYTATVQTDHKPLVSVWKKSIVCNSPRLQRLLLRLSQYDVNIECLKGKDNVVADALSRVSPQPTTKEGEDEEYFIPVHMLTEEIPADSTRVGHFRRATAEDTISGLLMQLVANGWPELKKDCHPLLVDYWSYREEISAENGLLFKGHRLIIPQKFRSRVLQTIHEGHFAFEKMQLRAREAVFWLGITSDLLQTAQGCEVCQTFSRRQQRETMLPHEVPWGPWKKLRIDFFEFQSTTYLLIADYYSSHRYSQSNDFIERMVQTVKQCMRKCAAAGHDPNLAMLIYRATPLTTSIPSPAELLNGRKYRALLPTKSPIQNPHYQVVREQMVKDKSKMCEHYNKTAKDLPSLPLNQRVYVQIHPQYNQWTPATVTKTPVASQPKSYSVETTKGAQLVRNRRFICPAQEITPVPADRMKRGDNKRSKRPRRVIARPKRLIEAI</sequence>
<dbReference type="InterPro" id="IPR041577">
    <property type="entry name" value="RT_RNaseH_2"/>
</dbReference>
<proteinExistence type="predicted"/>
<dbReference type="InterPro" id="IPR036397">
    <property type="entry name" value="RNaseH_sf"/>
</dbReference>
<dbReference type="Gene3D" id="1.10.340.70">
    <property type="match status" value="1"/>
</dbReference>
<reference evidence="5" key="1">
    <citation type="journal article" date="2017" name="bioRxiv">
        <title>Comparative analysis of the genomes of Stylophora pistillata and Acropora digitifera provides evidence for extensive differences between species of corals.</title>
        <authorList>
            <person name="Voolstra C.R."/>
            <person name="Li Y."/>
            <person name="Liew Y.J."/>
            <person name="Baumgarten S."/>
            <person name="Zoccola D."/>
            <person name="Flot J.-F."/>
            <person name="Tambutte S."/>
            <person name="Allemand D."/>
            <person name="Aranda M."/>
        </authorList>
    </citation>
    <scope>NUCLEOTIDE SEQUENCE [LARGE SCALE GENOMIC DNA]</scope>
</reference>
<dbReference type="STRING" id="50429.A0A2B4RSD7"/>
<evidence type="ECO:0000313" key="5">
    <source>
        <dbReference type="Proteomes" id="UP000225706"/>
    </source>
</evidence>
<dbReference type="Pfam" id="PF17919">
    <property type="entry name" value="RT_RNaseH_2"/>
    <property type="match status" value="1"/>
</dbReference>
<protein>
    <submittedName>
        <fullName evidence="4">Retrovirus-related Pol polyprotein from transposon 17.6</fullName>
    </submittedName>
</protein>
<accession>A0A2B4RSD7</accession>
<dbReference type="EMBL" id="LSMT01000375">
    <property type="protein sequence ID" value="PFX19142.1"/>
    <property type="molecule type" value="Genomic_DNA"/>
</dbReference>
<dbReference type="InterPro" id="IPR041588">
    <property type="entry name" value="Integrase_H2C2"/>
</dbReference>
<keyword evidence="1" id="KW-0511">Multifunctional enzyme</keyword>
<dbReference type="AlphaFoldDB" id="A0A2B4RSD7"/>
<dbReference type="SUPFAM" id="SSF56672">
    <property type="entry name" value="DNA/RNA polymerases"/>
    <property type="match status" value="1"/>
</dbReference>
<dbReference type="Pfam" id="PF17921">
    <property type="entry name" value="Integrase_H2C2"/>
    <property type="match status" value="1"/>
</dbReference>
<dbReference type="GO" id="GO:0003676">
    <property type="term" value="F:nucleic acid binding"/>
    <property type="evidence" value="ECO:0007669"/>
    <property type="project" value="InterPro"/>
</dbReference>
<dbReference type="Proteomes" id="UP000225706">
    <property type="component" value="Unassembled WGS sequence"/>
</dbReference>
<name>A0A2B4RSD7_STYPI</name>
<keyword evidence="5" id="KW-1185">Reference proteome</keyword>
<evidence type="ECO:0000313" key="4">
    <source>
        <dbReference type="EMBL" id="PFX19142.1"/>
    </source>
</evidence>
<dbReference type="OrthoDB" id="5984795at2759"/>
<dbReference type="PANTHER" id="PTHR37984:SF5">
    <property type="entry name" value="PROTEIN NYNRIN-LIKE"/>
    <property type="match status" value="1"/>
</dbReference>
<evidence type="ECO:0000256" key="1">
    <source>
        <dbReference type="ARBA" id="ARBA00023268"/>
    </source>
</evidence>
<evidence type="ECO:0000259" key="3">
    <source>
        <dbReference type="Pfam" id="PF17921"/>
    </source>
</evidence>
<organism evidence="4 5">
    <name type="scientific">Stylophora pistillata</name>
    <name type="common">Smooth cauliflower coral</name>
    <dbReference type="NCBI Taxonomy" id="50429"/>
    <lineage>
        <taxon>Eukaryota</taxon>
        <taxon>Metazoa</taxon>
        <taxon>Cnidaria</taxon>
        <taxon>Anthozoa</taxon>
        <taxon>Hexacorallia</taxon>
        <taxon>Scleractinia</taxon>
        <taxon>Astrocoeniina</taxon>
        <taxon>Pocilloporidae</taxon>
        <taxon>Stylophora</taxon>
    </lineage>
</organism>
<dbReference type="GO" id="GO:0006259">
    <property type="term" value="P:DNA metabolic process"/>
    <property type="evidence" value="ECO:0007669"/>
    <property type="project" value="UniProtKB-ARBA"/>
</dbReference>
<evidence type="ECO:0000259" key="2">
    <source>
        <dbReference type="Pfam" id="PF17919"/>
    </source>
</evidence>
<dbReference type="InterPro" id="IPR050951">
    <property type="entry name" value="Retrovirus_Pol_polyprotein"/>
</dbReference>
<dbReference type="PANTHER" id="PTHR37984">
    <property type="entry name" value="PROTEIN CBG26694"/>
    <property type="match status" value="1"/>
</dbReference>